<reference evidence="1" key="1">
    <citation type="journal article" date="2014" name="Front. Microbiol.">
        <title>High frequency of phylogenetically diverse reductive dehalogenase-homologous genes in deep subseafloor sedimentary metagenomes.</title>
        <authorList>
            <person name="Kawai M."/>
            <person name="Futagami T."/>
            <person name="Toyoda A."/>
            <person name="Takaki Y."/>
            <person name="Nishi S."/>
            <person name="Hori S."/>
            <person name="Arai W."/>
            <person name="Tsubouchi T."/>
            <person name="Morono Y."/>
            <person name="Uchiyama I."/>
            <person name="Ito T."/>
            <person name="Fujiyama A."/>
            <person name="Inagaki F."/>
            <person name="Takami H."/>
        </authorList>
    </citation>
    <scope>NUCLEOTIDE SEQUENCE</scope>
    <source>
        <strain evidence="1">Expedition CK06-06</strain>
    </source>
</reference>
<dbReference type="AlphaFoldDB" id="X0W297"/>
<comment type="caution">
    <text evidence="1">The sequence shown here is derived from an EMBL/GenBank/DDBJ whole genome shotgun (WGS) entry which is preliminary data.</text>
</comment>
<sequence>MAKFVHICGHLPYSVEQEKVVGETSILADDFPTELDAARWARRKGYIPWRYMQDSGPWTTYRYY</sequence>
<accession>X0W297</accession>
<protein>
    <submittedName>
        <fullName evidence="1">Uncharacterized protein</fullName>
    </submittedName>
</protein>
<name>X0W297_9ZZZZ</name>
<evidence type="ECO:0000313" key="1">
    <source>
        <dbReference type="EMBL" id="GAG17437.1"/>
    </source>
</evidence>
<proteinExistence type="predicted"/>
<gene>
    <name evidence="1" type="ORF">S01H1_60036</name>
</gene>
<organism evidence="1">
    <name type="scientific">marine sediment metagenome</name>
    <dbReference type="NCBI Taxonomy" id="412755"/>
    <lineage>
        <taxon>unclassified sequences</taxon>
        <taxon>metagenomes</taxon>
        <taxon>ecological metagenomes</taxon>
    </lineage>
</organism>
<dbReference type="EMBL" id="BARS01039308">
    <property type="protein sequence ID" value="GAG17437.1"/>
    <property type="molecule type" value="Genomic_DNA"/>
</dbReference>